<evidence type="ECO:0000256" key="1">
    <source>
        <dbReference type="ARBA" id="ARBA00012452"/>
    </source>
</evidence>
<evidence type="ECO:0000256" key="4">
    <source>
        <dbReference type="ARBA" id="ARBA00047960"/>
    </source>
</evidence>
<sequence>EIAPAYKLTFFPVAALAEPIRFLFSYGGIEFEDYRFEEKYWPLIKPNMPFGQVPILELNGKVAHQSIAMARYAAKQVKLVGSNDWEDLEIDA</sequence>
<comment type="similarity">
    <text evidence="3">Belongs to the GST superfamily. Sigma family.</text>
</comment>
<protein>
    <recommendedName>
        <fullName evidence="1">glutathione transferase</fullName>
        <ecNumber evidence="1">2.5.1.18</ecNumber>
    </recommendedName>
</protein>
<feature type="non-terminal residue" evidence="6">
    <location>
        <position position="1"/>
    </location>
</feature>
<evidence type="ECO:0000259" key="5">
    <source>
        <dbReference type="PROSITE" id="PS50404"/>
    </source>
</evidence>
<proteinExistence type="inferred from homology"/>
<organism evidence="6 7">
    <name type="scientific">Asbolus verrucosus</name>
    <name type="common">Desert ironclad beetle</name>
    <dbReference type="NCBI Taxonomy" id="1661398"/>
    <lineage>
        <taxon>Eukaryota</taxon>
        <taxon>Metazoa</taxon>
        <taxon>Ecdysozoa</taxon>
        <taxon>Arthropoda</taxon>
        <taxon>Hexapoda</taxon>
        <taxon>Insecta</taxon>
        <taxon>Pterygota</taxon>
        <taxon>Neoptera</taxon>
        <taxon>Endopterygota</taxon>
        <taxon>Coleoptera</taxon>
        <taxon>Polyphaga</taxon>
        <taxon>Cucujiformia</taxon>
        <taxon>Tenebrionidae</taxon>
        <taxon>Pimeliinae</taxon>
        <taxon>Asbolus</taxon>
    </lineage>
</organism>
<accession>A0A482V666</accession>
<dbReference type="EC" id="2.5.1.18" evidence="1"/>
<dbReference type="Gene3D" id="1.20.1050.130">
    <property type="match status" value="1"/>
</dbReference>
<dbReference type="PANTHER" id="PTHR11571:SF224">
    <property type="entry name" value="HEMATOPOIETIC PROSTAGLANDIN D SYNTHASE"/>
    <property type="match status" value="1"/>
</dbReference>
<dbReference type="Pfam" id="PF02798">
    <property type="entry name" value="GST_N"/>
    <property type="match status" value="1"/>
</dbReference>
<dbReference type="AlphaFoldDB" id="A0A482V666"/>
<reference evidence="6 7" key="1">
    <citation type="submission" date="2017-03" db="EMBL/GenBank/DDBJ databases">
        <title>Genome of the blue death feigning beetle - Asbolus verrucosus.</title>
        <authorList>
            <person name="Rider S.D."/>
        </authorList>
    </citation>
    <scope>NUCLEOTIDE SEQUENCE [LARGE SCALE GENOMIC DNA]</scope>
    <source>
        <strain evidence="6">Butters</strain>
        <tissue evidence="6">Head and leg muscle</tissue>
    </source>
</reference>
<gene>
    <name evidence="6" type="ORF">BDFB_014926</name>
</gene>
<feature type="non-terminal residue" evidence="6">
    <location>
        <position position="92"/>
    </location>
</feature>
<dbReference type="CDD" id="cd03039">
    <property type="entry name" value="GST_N_Sigma_like"/>
    <property type="match status" value="1"/>
</dbReference>
<dbReference type="GO" id="GO:0004364">
    <property type="term" value="F:glutathione transferase activity"/>
    <property type="evidence" value="ECO:0007669"/>
    <property type="project" value="UniProtKB-EC"/>
</dbReference>
<dbReference type="GO" id="GO:0006749">
    <property type="term" value="P:glutathione metabolic process"/>
    <property type="evidence" value="ECO:0007669"/>
    <property type="project" value="TreeGrafter"/>
</dbReference>
<comment type="caution">
    <text evidence="6">The sequence shown here is derived from an EMBL/GenBank/DDBJ whole genome shotgun (WGS) entry which is preliminary data.</text>
</comment>
<feature type="domain" description="GST N-terminal" evidence="5">
    <location>
        <begin position="4"/>
        <end position="81"/>
    </location>
</feature>
<evidence type="ECO:0000256" key="2">
    <source>
        <dbReference type="ARBA" id="ARBA00022679"/>
    </source>
</evidence>
<dbReference type="OrthoDB" id="414243at2759"/>
<dbReference type="InterPro" id="IPR040079">
    <property type="entry name" value="Glutathione_S-Trfase"/>
</dbReference>
<name>A0A482V666_ASBVE</name>
<evidence type="ECO:0000313" key="7">
    <source>
        <dbReference type="Proteomes" id="UP000292052"/>
    </source>
</evidence>
<evidence type="ECO:0000313" key="6">
    <source>
        <dbReference type="EMBL" id="RZB38601.1"/>
    </source>
</evidence>
<dbReference type="InterPro" id="IPR004045">
    <property type="entry name" value="Glutathione_S-Trfase_N"/>
</dbReference>
<dbReference type="PROSITE" id="PS50404">
    <property type="entry name" value="GST_NTER"/>
    <property type="match status" value="1"/>
</dbReference>
<dbReference type="Proteomes" id="UP000292052">
    <property type="component" value="Unassembled WGS sequence"/>
</dbReference>
<comment type="catalytic activity">
    <reaction evidence="4">
        <text>RX + glutathione = an S-substituted glutathione + a halide anion + H(+)</text>
        <dbReference type="Rhea" id="RHEA:16437"/>
        <dbReference type="ChEBI" id="CHEBI:15378"/>
        <dbReference type="ChEBI" id="CHEBI:16042"/>
        <dbReference type="ChEBI" id="CHEBI:17792"/>
        <dbReference type="ChEBI" id="CHEBI:57925"/>
        <dbReference type="ChEBI" id="CHEBI:90779"/>
        <dbReference type="EC" id="2.5.1.18"/>
    </reaction>
</comment>
<dbReference type="InterPro" id="IPR036249">
    <property type="entry name" value="Thioredoxin-like_sf"/>
</dbReference>
<dbReference type="SFLD" id="SFLDS00019">
    <property type="entry name" value="Glutathione_Transferase_(cytos"/>
    <property type="match status" value="1"/>
</dbReference>
<evidence type="ECO:0000256" key="3">
    <source>
        <dbReference type="ARBA" id="ARBA00038317"/>
    </source>
</evidence>
<keyword evidence="7" id="KW-1185">Reference proteome</keyword>
<keyword evidence="2" id="KW-0808">Transferase</keyword>
<dbReference type="SUPFAM" id="SSF52833">
    <property type="entry name" value="Thioredoxin-like"/>
    <property type="match status" value="1"/>
</dbReference>
<dbReference type="GO" id="GO:0004602">
    <property type="term" value="F:glutathione peroxidase activity"/>
    <property type="evidence" value="ECO:0007669"/>
    <property type="project" value="UniProtKB-ARBA"/>
</dbReference>
<dbReference type="STRING" id="1661398.A0A482V666"/>
<dbReference type="EMBL" id="QDEB01135518">
    <property type="protein sequence ID" value="RZB38601.1"/>
    <property type="molecule type" value="Genomic_DNA"/>
</dbReference>
<dbReference type="PANTHER" id="PTHR11571">
    <property type="entry name" value="GLUTATHIONE S-TRANSFERASE"/>
    <property type="match status" value="1"/>
</dbReference>
<dbReference type="FunFam" id="3.40.30.10:FF:000035">
    <property type="entry name" value="hematopoietic prostaglandin D synthase"/>
    <property type="match status" value="1"/>
</dbReference>
<dbReference type="InterPro" id="IPR050213">
    <property type="entry name" value="GST_superfamily"/>
</dbReference>